<dbReference type="RefSeq" id="WP_092450632.1">
    <property type="nucleotide sequence ID" value="NZ_FOJI01000002.1"/>
</dbReference>
<dbReference type="PANTHER" id="PTHR30399:SF1">
    <property type="entry name" value="UTP PYROPHOSPHATASE"/>
    <property type="match status" value="1"/>
</dbReference>
<protein>
    <recommendedName>
        <fullName evidence="1">YgjP-like metallopeptidase domain-containing protein</fullName>
    </recommendedName>
</protein>
<name>A0A1I0MX95_9FIRM</name>
<dbReference type="STRING" id="99656.SAMN05421659_102226"/>
<feature type="domain" description="YgjP-like metallopeptidase" evidence="1">
    <location>
        <begin position="21"/>
        <end position="230"/>
    </location>
</feature>
<evidence type="ECO:0000313" key="2">
    <source>
        <dbReference type="EMBL" id="SEV93427.1"/>
    </source>
</evidence>
<dbReference type="OrthoDB" id="9811177at2"/>
<evidence type="ECO:0000259" key="1">
    <source>
        <dbReference type="Pfam" id="PF01863"/>
    </source>
</evidence>
<dbReference type="PANTHER" id="PTHR30399">
    <property type="entry name" value="UNCHARACTERIZED PROTEIN YGJP"/>
    <property type="match status" value="1"/>
</dbReference>
<sequence length="236" mass="28434">MFSFQYGTAKIEYKLIRSKRKNISISVEPNSKVRVKAPINLSDDEVLEVVKGKSRWITQKLFEIREIETRRYRRDYVNGETFTYLGRRYSLQLIDDESIKELEVKLYRGKLYVTTPTRDEAIIRTAIVGWYKEKAKEKIPERVAYYEKFFLEKRGDIIVKEQKKRWASCTKDGTLMFNWKDIIAPANILDYIIVHEMCHLRYMNHSKEFWEMLVRVLPDYERRKEWLKNNGIKLEV</sequence>
<dbReference type="InterPro" id="IPR053136">
    <property type="entry name" value="UTP_pyrophosphatase-like"/>
</dbReference>
<dbReference type="Proteomes" id="UP000199701">
    <property type="component" value="Unassembled WGS sequence"/>
</dbReference>
<dbReference type="AlphaFoldDB" id="A0A1I0MX95"/>
<dbReference type="EMBL" id="FOJI01000002">
    <property type="protein sequence ID" value="SEV93427.1"/>
    <property type="molecule type" value="Genomic_DNA"/>
</dbReference>
<evidence type="ECO:0000313" key="3">
    <source>
        <dbReference type="Proteomes" id="UP000199701"/>
    </source>
</evidence>
<accession>A0A1I0MX95</accession>
<reference evidence="2 3" key="1">
    <citation type="submission" date="2016-10" db="EMBL/GenBank/DDBJ databases">
        <authorList>
            <person name="de Groot N.N."/>
        </authorList>
    </citation>
    <scope>NUCLEOTIDE SEQUENCE [LARGE SCALE GENOMIC DNA]</scope>
    <source>
        <strain evidence="2 3">DSM 9179</strain>
    </source>
</reference>
<dbReference type="Pfam" id="PF01863">
    <property type="entry name" value="YgjP-like"/>
    <property type="match status" value="1"/>
</dbReference>
<keyword evidence="3" id="KW-1185">Reference proteome</keyword>
<proteinExistence type="predicted"/>
<dbReference type="CDD" id="cd07344">
    <property type="entry name" value="M48_yhfN_like"/>
    <property type="match status" value="1"/>
</dbReference>
<organism evidence="2 3">
    <name type="scientific">[Clostridium] fimetarium</name>
    <dbReference type="NCBI Taxonomy" id="99656"/>
    <lineage>
        <taxon>Bacteria</taxon>
        <taxon>Bacillati</taxon>
        <taxon>Bacillota</taxon>
        <taxon>Clostridia</taxon>
        <taxon>Lachnospirales</taxon>
        <taxon>Lachnospiraceae</taxon>
    </lineage>
</organism>
<dbReference type="Gene3D" id="3.30.2010.10">
    <property type="entry name" value="Metalloproteases ('zincins'), catalytic domain"/>
    <property type="match status" value="1"/>
</dbReference>
<gene>
    <name evidence="2" type="ORF">SAMN05421659_102226</name>
</gene>
<dbReference type="InterPro" id="IPR002725">
    <property type="entry name" value="YgjP-like_metallopeptidase"/>
</dbReference>